<name>X0SPX9_9ZZZZ</name>
<accession>X0SPX9</accession>
<sequence length="210" mass="24695">MGCAIIVPLIFMASGCRQKQPHEKFKTPVAKKIPKELTIHEHHRIDNYYWLNERDNPDVIEYLKAENEYKDAVMKHTEEFQQKLYDEILGRIKQTDMSVPYKFQDYYYYTRFEEGGEYPIYCRKKGSLEADEEILLNVNEMAEGYNYYHVAGLSVSSNNNLISYGVDTISRRKYTIHFKDLTKGKILSDKIPITTGRAAWTNDNKTVFYT</sequence>
<dbReference type="Gene3D" id="2.130.10.120">
    <property type="entry name" value="Prolyl oligopeptidase, N-terminal domain"/>
    <property type="match status" value="1"/>
</dbReference>
<feature type="non-terminal residue" evidence="3">
    <location>
        <position position="210"/>
    </location>
</feature>
<reference evidence="3" key="1">
    <citation type="journal article" date="2014" name="Front. Microbiol.">
        <title>High frequency of phylogenetically diverse reductive dehalogenase-homologous genes in deep subseafloor sedimentary metagenomes.</title>
        <authorList>
            <person name="Kawai M."/>
            <person name="Futagami T."/>
            <person name="Toyoda A."/>
            <person name="Takaki Y."/>
            <person name="Nishi S."/>
            <person name="Hori S."/>
            <person name="Arai W."/>
            <person name="Tsubouchi T."/>
            <person name="Morono Y."/>
            <person name="Uchiyama I."/>
            <person name="Ito T."/>
            <person name="Fujiyama A."/>
            <person name="Inagaki F."/>
            <person name="Takami H."/>
        </authorList>
    </citation>
    <scope>NUCLEOTIDE SEQUENCE</scope>
    <source>
        <strain evidence="3">Expedition CK06-06</strain>
    </source>
</reference>
<dbReference type="Pfam" id="PF02897">
    <property type="entry name" value="Peptidase_S9_N"/>
    <property type="match status" value="1"/>
</dbReference>
<evidence type="ECO:0000259" key="2">
    <source>
        <dbReference type="Pfam" id="PF02897"/>
    </source>
</evidence>
<dbReference type="PANTHER" id="PTHR11757:SF19">
    <property type="entry name" value="PROLYL ENDOPEPTIDASE-LIKE"/>
    <property type="match status" value="1"/>
</dbReference>
<dbReference type="EMBL" id="BARS01006094">
    <property type="protein sequence ID" value="GAF83153.1"/>
    <property type="molecule type" value="Genomic_DNA"/>
</dbReference>
<evidence type="ECO:0000313" key="3">
    <source>
        <dbReference type="EMBL" id="GAF83153.1"/>
    </source>
</evidence>
<gene>
    <name evidence="3" type="ORF">S01H1_11920</name>
</gene>
<feature type="domain" description="Peptidase S9A N-terminal" evidence="2">
    <location>
        <begin position="28"/>
        <end position="210"/>
    </location>
</feature>
<comment type="caution">
    <text evidence="3">The sequence shown here is derived from an EMBL/GenBank/DDBJ whole genome shotgun (WGS) entry which is preliminary data.</text>
</comment>
<dbReference type="GO" id="GO:0004252">
    <property type="term" value="F:serine-type endopeptidase activity"/>
    <property type="evidence" value="ECO:0007669"/>
    <property type="project" value="InterPro"/>
</dbReference>
<dbReference type="InterPro" id="IPR023302">
    <property type="entry name" value="Pept_S9A_N"/>
</dbReference>
<proteinExistence type="inferred from homology"/>
<comment type="similarity">
    <text evidence="1">Belongs to the peptidase S9A family.</text>
</comment>
<evidence type="ECO:0000256" key="1">
    <source>
        <dbReference type="ARBA" id="ARBA00005228"/>
    </source>
</evidence>
<dbReference type="InterPro" id="IPR051543">
    <property type="entry name" value="Serine_Peptidase_S9A"/>
</dbReference>
<organism evidence="3">
    <name type="scientific">marine sediment metagenome</name>
    <dbReference type="NCBI Taxonomy" id="412755"/>
    <lineage>
        <taxon>unclassified sequences</taxon>
        <taxon>metagenomes</taxon>
        <taxon>ecological metagenomes</taxon>
    </lineage>
</organism>
<dbReference type="PANTHER" id="PTHR11757">
    <property type="entry name" value="PROTEASE FAMILY S9A OLIGOPEPTIDASE"/>
    <property type="match status" value="1"/>
</dbReference>
<dbReference type="AlphaFoldDB" id="X0SPX9"/>
<protein>
    <recommendedName>
        <fullName evidence="2">Peptidase S9A N-terminal domain-containing protein</fullName>
    </recommendedName>
</protein>
<dbReference type="SUPFAM" id="SSF50993">
    <property type="entry name" value="Peptidase/esterase 'gauge' domain"/>
    <property type="match status" value="1"/>
</dbReference>